<evidence type="ECO:0000256" key="6">
    <source>
        <dbReference type="ARBA" id="ARBA00022777"/>
    </source>
</evidence>
<keyword evidence="5" id="KW-0547">Nucleotide-binding</keyword>
<keyword evidence="4 9" id="KW-0808">Transferase</keyword>
<comment type="catalytic activity">
    <reaction evidence="1">
        <text>ATP + protein L-histidine = ADP + protein N-phospho-L-histidine.</text>
        <dbReference type="EC" id="2.7.13.3"/>
    </reaction>
</comment>
<dbReference type="InterPro" id="IPR036890">
    <property type="entry name" value="HATPase_C_sf"/>
</dbReference>
<dbReference type="Pfam" id="PF02518">
    <property type="entry name" value="HATPase_c"/>
    <property type="match status" value="1"/>
</dbReference>
<evidence type="ECO:0000256" key="5">
    <source>
        <dbReference type="ARBA" id="ARBA00022741"/>
    </source>
</evidence>
<dbReference type="PANTHER" id="PTHR41523:SF8">
    <property type="entry name" value="ETHYLENE RESPONSE SENSOR PROTEIN"/>
    <property type="match status" value="1"/>
</dbReference>
<evidence type="ECO:0000256" key="7">
    <source>
        <dbReference type="ARBA" id="ARBA00022840"/>
    </source>
</evidence>
<dbReference type="SUPFAM" id="SSF55781">
    <property type="entry name" value="GAF domain-like"/>
    <property type="match status" value="1"/>
</dbReference>
<evidence type="ECO:0000256" key="4">
    <source>
        <dbReference type="ARBA" id="ARBA00022679"/>
    </source>
</evidence>
<dbReference type="SMART" id="SM00065">
    <property type="entry name" value="GAF"/>
    <property type="match status" value="1"/>
</dbReference>
<dbReference type="InterPro" id="IPR003594">
    <property type="entry name" value="HATPase_dom"/>
</dbReference>
<dbReference type="SMART" id="SM00387">
    <property type="entry name" value="HATPase_c"/>
    <property type="match status" value="1"/>
</dbReference>
<dbReference type="GO" id="GO:0004673">
    <property type="term" value="F:protein histidine kinase activity"/>
    <property type="evidence" value="ECO:0007669"/>
    <property type="project" value="UniProtKB-EC"/>
</dbReference>
<evidence type="ECO:0000313" key="10">
    <source>
        <dbReference type="Proteomes" id="UP001597371"/>
    </source>
</evidence>
<dbReference type="InterPro" id="IPR005467">
    <property type="entry name" value="His_kinase_dom"/>
</dbReference>
<sequence>MHSESEGPGRADELSYRLRQQRLLVAFARMALQASTHEELLDEASALAAQGLEASYGKVLEYRPESGDLLLRAGVGWAREEIGAVVLQIDPASPAGYAFQHGTPVLSNHLSSESRFRTPDLLVRYRIRRALNVLIERGGEEQDRYGVLEVDSPDPGSFDAADAEFLAGCAGILGVAIERLRSEDRLREALERQAFVTREMSHRVKNSLGIVASLLRVNAKTTRDPGAQAALEDAEARVMTIAKVHDHLWRGGTVGVVALPAFLGDLCRNLAESAGGIVIESAIEPLSVGADQAIPIGLIVNELVTNALKYAYSDGCGTVNVALARKEGELVLEVRDAGAGLPEDFDLAAPRPSFGMRIILNLARQLDATLEAERLAQGTLFRCRMPLSILENSPPPPAG</sequence>
<dbReference type="Gene3D" id="3.30.450.40">
    <property type="match status" value="1"/>
</dbReference>
<proteinExistence type="predicted"/>
<dbReference type="RefSeq" id="WP_209738607.1">
    <property type="nucleotide sequence ID" value="NZ_CP072611.1"/>
</dbReference>
<evidence type="ECO:0000313" key="9">
    <source>
        <dbReference type="EMBL" id="MFD2239226.1"/>
    </source>
</evidence>
<comment type="caution">
    <text evidence="9">The sequence shown here is derived from an EMBL/GenBank/DDBJ whole genome shotgun (WGS) entry which is preliminary data.</text>
</comment>
<accession>A0ABW5CSD7</accession>
<dbReference type="Proteomes" id="UP001597371">
    <property type="component" value="Unassembled WGS sequence"/>
</dbReference>
<name>A0ABW5CSD7_9HYPH</name>
<evidence type="ECO:0000256" key="1">
    <source>
        <dbReference type="ARBA" id="ARBA00000085"/>
    </source>
</evidence>
<dbReference type="PANTHER" id="PTHR41523">
    <property type="entry name" value="TWO-COMPONENT SYSTEM SENSOR PROTEIN"/>
    <property type="match status" value="1"/>
</dbReference>
<dbReference type="PROSITE" id="PS50109">
    <property type="entry name" value="HIS_KIN"/>
    <property type="match status" value="1"/>
</dbReference>
<reference evidence="10" key="1">
    <citation type="journal article" date="2019" name="Int. J. Syst. Evol. Microbiol.">
        <title>The Global Catalogue of Microorganisms (GCM) 10K type strain sequencing project: providing services to taxonomists for standard genome sequencing and annotation.</title>
        <authorList>
            <consortium name="The Broad Institute Genomics Platform"/>
            <consortium name="The Broad Institute Genome Sequencing Center for Infectious Disease"/>
            <person name="Wu L."/>
            <person name="Ma J."/>
        </authorList>
    </citation>
    <scope>NUCLEOTIDE SEQUENCE [LARGE SCALE GENOMIC DNA]</scope>
    <source>
        <strain evidence="10">ZS-35-S2</strain>
    </source>
</reference>
<evidence type="ECO:0000256" key="2">
    <source>
        <dbReference type="ARBA" id="ARBA00012438"/>
    </source>
</evidence>
<dbReference type="SUPFAM" id="SSF55874">
    <property type="entry name" value="ATPase domain of HSP90 chaperone/DNA topoisomerase II/histidine kinase"/>
    <property type="match status" value="1"/>
</dbReference>
<dbReference type="Pfam" id="PF13185">
    <property type="entry name" value="GAF_2"/>
    <property type="match status" value="1"/>
</dbReference>
<dbReference type="Gene3D" id="3.30.565.10">
    <property type="entry name" value="Histidine kinase-like ATPase, C-terminal domain"/>
    <property type="match status" value="1"/>
</dbReference>
<organism evidence="9 10">
    <name type="scientific">Aureimonas populi</name>
    <dbReference type="NCBI Taxonomy" id="1701758"/>
    <lineage>
        <taxon>Bacteria</taxon>
        <taxon>Pseudomonadati</taxon>
        <taxon>Pseudomonadota</taxon>
        <taxon>Alphaproteobacteria</taxon>
        <taxon>Hyphomicrobiales</taxon>
        <taxon>Aurantimonadaceae</taxon>
        <taxon>Aureimonas</taxon>
    </lineage>
</organism>
<dbReference type="InterPro" id="IPR003018">
    <property type="entry name" value="GAF"/>
</dbReference>
<dbReference type="Pfam" id="PF07568">
    <property type="entry name" value="HisKA_2"/>
    <property type="match status" value="1"/>
</dbReference>
<evidence type="ECO:0000256" key="3">
    <source>
        <dbReference type="ARBA" id="ARBA00022553"/>
    </source>
</evidence>
<keyword evidence="3" id="KW-0597">Phosphoprotein</keyword>
<keyword evidence="7" id="KW-0067">ATP-binding</keyword>
<feature type="domain" description="Histidine kinase" evidence="8">
    <location>
        <begin position="299"/>
        <end position="389"/>
    </location>
</feature>
<gene>
    <name evidence="9" type="ORF">ACFSKQ_17390</name>
</gene>
<dbReference type="InterPro" id="IPR029016">
    <property type="entry name" value="GAF-like_dom_sf"/>
</dbReference>
<keyword evidence="6 9" id="KW-0418">Kinase</keyword>
<keyword evidence="10" id="KW-1185">Reference proteome</keyword>
<protein>
    <recommendedName>
        <fullName evidence="2">histidine kinase</fullName>
        <ecNumber evidence="2">2.7.13.3</ecNumber>
    </recommendedName>
</protein>
<dbReference type="InterPro" id="IPR011495">
    <property type="entry name" value="Sig_transdc_His_kin_sub2_dim/P"/>
</dbReference>
<dbReference type="EC" id="2.7.13.3" evidence="2"/>
<dbReference type="EMBL" id="JBHUIJ010000027">
    <property type="protein sequence ID" value="MFD2239226.1"/>
    <property type="molecule type" value="Genomic_DNA"/>
</dbReference>
<evidence type="ECO:0000259" key="8">
    <source>
        <dbReference type="PROSITE" id="PS50109"/>
    </source>
</evidence>